<keyword evidence="2" id="KW-1185">Reference proteome</keyword>
<name>A0ABN2U975_9MICC</name>
<comment type="caution">
    <text evidence="1">The sequence shown here is derived from an EMBL/GenBank/DDBJ whole genome shotgun (WGS) entry which is preliminary data.</text>
</comment>
<proteinExistence type="predicted"/>
<evidence type="ECO:0000313" key="1">
    <source>
        <dbReference type="EMBL" id="GAA2031419.1"/>
    </source>
</evidence>
<dbReference type="EMBL" id="BAAAMN010000015">
    <property type="protein sequence ID" value="GAA2031419.1"/>
    <property type="molecule type" value="Genomic_DNA"/>
</dbReference>
<reference evidence="1 2" key="1">
    <citation type="journal article" date="2019" name="Int. J. Syst. Evol. Microbiol.">
        <title>The Global Catalogue of Microorganisms (GCM) 10K type strain sequencing project: providing services to taxonomists for standard genome sequencing and annotation.</title>
        <authorList>
            <consortium name="The Broad Institute Genomics Platform"/>
            <consortium name="The Broad Institute Genome Sequencing Center for Infectious Disease"/>
            <person name="Wu L."/>
            <person name="Ma J."/>
        </authorList>
    </citation>
    <scope>NUCLEOTIDE SEQUENCE [LARGE SCALE GENOMIC DNA]</scope>
    <source>
        <strain evidence="1 2">JCM 13595</strain>
    </source>
</reference>
<protein>
    <submittedName>
        <fullName evidence="1">Uncharacterized protein</fullName>
    </submittedName>
</protein>
<sequence length="90" mass="9849">MVGAGSIETVKIIHGTYFEGRSRRLIENALDLFHLDAIGPWSQDDGVEVQTPKSSGPDENFIGARAEIWGVERYFGLVASVSDDVIVSRV</sequence>
<accession>A0ABN2U975</accession>
<gene>
    <name evidence="1" type="ORF">GCM10009720_09580</name>
</gene>
<evidence type="ECO:0000313" key="2">
    <source>
        <dbReference type="Proteomes" id="UP001501461"/>
    </source>
</evidence>
<dbReference type="Proteomes" id="UP001501461">
    <property type="component" value="Unassembled WGS sequence"/>
</dbReference>
<organism evidence="1 2">
    <name type="scientific">Yaniella flava</name>
    <dbReference type="NCBI Taxonomy" id="287930"/>
    <lineage>
        <taxon>Bacteria</taxon>
        <taxon>Bacillati</taxon>
        <taxon>Actinomycetota</taxon>
        <taxon>Actinomycetes</taxon>
        <taxon>Micrococcales</taxon>
        <taxon>Micrococcaceae</taxon>
        <taxon>Yaniella</taxon>
    </lineage>
</organism>